<dbReference type="PANTHER" id="PTHR46494">
    <property type="entry name" value="CORA FAMILY METAL ION TRANSPORTER (EUROFUNG)"/>
    <property type="match status" value="1"/>
</dbReference>
<keyword evidence="10" id="KW-1185">Reference proteome</keyword>
<feature type="transmembrane region" description="Helical" evidence="8">
    <location>
        <begin position="339"/>
        <end position="358"/>
    </location>
</feature>
<dbReference type="NCBIfam" id="TIGR00383">
    <property type="entry name" value="corA"/>
    <property type="match status" value="1"/>
</dbReference>
<evidence type="ECO:0000256" key="5">
    <source>
        <dbReference type="ARBA" id="ARBA00022692"/>
    </source>
</evidence>
<dbReference type="EMBL" id="CP025682">
    <property type="protein sequence ID" value="AUN94419.1"/>
    <property type="molecule type" value="Genomic_DNA"/>
</dbReference>
<dbReference type="SUPFAM" id="SSF143865">
    <property type="entry name" value="CorA soluble domain-like"/>
    <property type="match status" value="1"/>
</dbReference>
<dbReference type="FunFam" id="1.20.58.340:FF:000012">
    <property type="entry name" value="Magnesium transport protein CorA"/>
    <property type="match status" value="1"/>
</dbReference>
<evidence type="ECO:0000256" key="4">
    <source>
        <dbReference type="ARBA" id="ARBA00022475"/>
    </source>
</evidence>
<dbReference type="InterPro" id="IPR045861">
    <property type="entry name" value="CorA_cytoplasmic_dom"/>
</dbReference>
<dbReference type="GO" id="GO:0005886">
    <property type="term" value="C:plasma membrane"/>
    <property type="evidence" value="ECO:0007669"/>
    <property type="project" value="UniProtKB-SubCell"/>
</dbReference>
<keyword evidence="3 8" id="KW-0813">Transport</keyword>
<name>A0A2I6S5A1_9RHOO</name>
<dbReference type="Pfam" id="PF01544">
    <property type="entry name" value="CorA"/>
    <property type="match status" value="1"/>
</dbReference>
<evidence type="ECO:0000256" key="3">
    <source>
        <dbReference type="ARBA" id="ARBA00022448"/>
    </source>
</evidence>
<evidence type="ECO:0000256" key="8">
    <source>
        <dbReference type="RuleBase" id="RU362010"/>
    </source>
</evidence>
<dbReference type="Gene3D" id="3.30.460.20">
    <property type="entry name" value="CorA soluble domain-like"/>
    <property type="match status" value="1"/>
</dbReference>
<dbReference type="AlphaFoldDB" id="A0A2I6S5A1"/>
<dbReference type="PANTHER" id="PTHR46494:SF1">
    <property type="entry name" value="CORA FAMILY METAL ION TRANSPORTER (EUROFUNG)"/>
    <property type="match status" value="1"/>
</dbReference>
<evidence type="ECO:0000256" key="7">
    <source>
        <dbReference type="ARBA" id="ARBA00023136"/>
    </source>
</evidence>
<dbReference type="InterPro" id="IPR045863">
    <property type="entry name" value="CorA_TM1_TM2"/>
</dbReference>
<evidence type="ECO:0000256" key="1">
    <source>
        <dbReference type="ARBA" id="ARBA00004651"/>
    </source>
</evidence>
<feature type="transmembrane region" description="Helical" evidence="8">
    <location>
        <begin position="305"/>
        <end position="327"/>
    </location>
</feature>
<dbReference type="Proteomes" id="UP000242205">
    <property type="component" value="Chromosome"/>
</dbReference>
<dbReference type="InterPro" id="IPR002523">
    <property type="entry name" value="MgTranspt_CorA/ZnTranspt_ZntB"/>
</dbReference>
<comment type="similarity">
    <text evidence="2 8">Belongs to the CorA metal ion transporter (MIT) (TC 1.A.35) family.</text>
</comment>
<gene>
    <name evidence="8 9" type="primary">corA</name>
    <name evidence="9" type="ORF">C0099_05375</name>
</gene>
<dbReference type="Gene3D" id="1.20.58.340">
    <property type="entry name" value="Magnesium transport protein CorA, transmembrane region"/>
    <property type="match status" value="2"/>
</dbReference>
<evidence type="ECO:0000256" key="2">
    <source>
        <dbReference type="ARBA" id="ARBA00009765"/>
    </source>
</evidence>
<dbReference type="GO" id="GO:0050897">
    <property type="term" value="F:cobalt ion binding"/>
    <property type="evidence" value="ECO:0007669"/>
    <property type="project" value="TreeGrafter"/>
</dbReference>
<dbReference type="GO" id="GO:0015087">
    <property type="term" value="F:cobalt ion transmembrane transporter activity"/>
    <property type="evidence" value="ECO:0007669"/>
    <property type="project" value="UniProtKB-UniRule"/>
</dbReference>
<proteinExistence type="inferred from homology"/>
<dbReference type="RefSeq" id="WP_102246489.1">
    <property type="nucleotide sequence ID" value="NZ_CP025682.1"/>
</dbReference>
<accession>A0A2I6S5A1</accession>
<comment type="subcellular location">
    <subcellularLocation>
        <location evidence="1">Cell membrane</location>
        <topology evidence="1">Multi-pass membrane protein</topology>
    </subcellularLocation>
    <subcellularLocation>
        <location evidence="8">Membrane</location>
        <topology evidence="8">Multi-pass membrane protein</topology>
    </subcellularLocation>
</comment>
<dbReference type="SUPFAM" id="SSF144083">
    <property type="entry name" value="Magnesium transport protein CorA, transmembrane region"/>
    <property type="match status" value="1"/>
</dbReference>
<comment type="function">
    <text evidence="8">Mediates influx of magnesium ions.</text>
</comment>
<dbReference type="OrthoDB" id="9803416at2"/>
<evidence type="ECO:0000313" key="10">
    <source>
        <dbReference type="Proteomes" id="UP000242205"/>
    </source>
</evidence>
<protein>
    <recommendedName>
        <fullName evidence="8">Magnesium transport protein CorA</fullName>
    </recommendedName>
</protein>
<keyword evidence="6 8" id="KW-1133">Transmembrane helix</keyword>
<keyword evidence="5 8" id="KW-0812">Transmembrane</keyword>
<sequence>MSAANGNKRKRKSRTVPAAKIGLPPGTLVHVGEIKTEQPLISTLAFDQHGIEEQRFDSFAAVSEYWPGHQRLWLNVHGLQDPAILAAIGQRYNLHPLVLEDILNTHQRPKIDDYGDYLFFVARVFEYDPDSRILISDQISIVLGKDFVLSFQERRSGLFEPIRERLRSDHAPLRRNGVDYLVHALLDAVVDRYFVVLDQLGNTAEDLEDAAIGSPTPDLLKTINLVKHDCQLIRRAIWPLRDVLNGLIRDDSAFFTADSKLYLRDIADHTIHVIETLDTVRDLLSDLMDIYLSSVSNRLNLQVRILTVLTTIFLPATLIAGIFGMNFEHMPIIGRSGGFYLALGMMAVIALGMAVIFWRRNWLKA</sequence>
<dbReference type="CDD" id="cd12828">
    <property type="entry name" value="TmCorA-like_1"/>
    <property type="match status" value="1"/>
</dbReference>
<keyword evidence="7 8" id="KW-0472">Membrane</keyword>
<keyword evidence="8" id="KW-0460">Magnesium</keyword>
<keyword evidence="8" id="KW-0406">Ion transport</keyword>
<evidence type="ECO:0000313" key="9">
    <source>
        <dbReference type="EMBL" id="AUN94419.1"/>
    </source>
</evidence>
<organism evidence="9 10">
    <name type="scientific">Pseudazoarcus pumilus</name>
    <dbReference type="NCBI Taxonomy" id="2067960"/>
    <lineage>
        <taxon>Bacteria</taxon>
        <taxon>Pseudomonadati</taxon>
        <taxon>Pseudomonadota</taxon>
        <taxon>Betaproteobacteria</taxon>
        <taxon>Rhodocyclales</taxon>
        <taxon>Zoogloeaceae</taxon>
        <taxon>Pseudazoarcus</taxon>
    </lineage>
</organism>
<dbReference type="InterPro" id="IPR004488">
    <property type="entry name" value="Mg/Co-transport_prot_CorA"/>
</dbReference>
<dbReference type="KEGG" id="atw:C0099_05375"/>
<evidence type="ECO:0000256" key="6">
    <source>
        <dbReference type="ARBA" id="ARBA00022989"/>
    </source>
</evidence>
<dbReference type="GO" id="GO:0000287">
    <property type="term" value="F:magnesium ion binding"/>
    <property type="evidence" value="ECO:0007669"/>
    <property type="project" value="TreeGrafter"/>
</dbReference>
<reference evidence="9 10" key="1">
    <citation type="submission" date="2018-01" db="EMBL/GenBank/DDBJ databases">
        <authorList>
            <person name="Fu G.-Y."/>
        </authorList>
    </citation>
    <scope>NUCLEOTIDE SEQUENCE [LARGE SCALE GENOMIC DNA]</scope>
    <source>
        <strain evidence="9 10">SY39</strain>
    </source>
</reference>
<dbReference type="GO" id="GO:0015095">
    <property type="term" value="F:magnesium ion transmembrane transporter activity"/>
    <property type="evidence" value="ECO:0007669"/>
    <property type="project" value="UniProtKB-UniRule"/>
</dbReference>
<keyword evidence="4 8" id="KW-1003">Cell membrane</keyword>